<evidence type="ECO:0000313" key="2">
    <source>
        <dbReference type="EMBL" id="KAL0269025.1"/>
    </source>
</evidence>
<dbReference type="InterPro" id="IPR001614">
    <property type="entry name" value="Myelin_PLP"/>
</dbReference>
<dbReference type="PANTHER" id="PTHR11683">
    <property type="entry name" value="MYELIN PROTEOLIPID"/>
    <property type="match status" value="1"/>
</dbReference>
<dbReference type="GO" id="GO:0031175">
    <property type="term" value="P:neuron projection development"/>
    <property type="evidence" value="ECO:0007669"/>
    <property type="project" value="TreeGrafter"/>
</dbReference>
<proteinExistence type="predicted"/>
<feature type="transmembrane region" description="Helical" evidence="1">
    <location>
        <begin position="248"/>
        <end position="269"/>
    </location>
</feature>
<evidence type="ECO:0000256" key="1">
    <source>
        <dbReference type="SAM" id="Phobius"/>
    </source>
</evidence>
<reference evidence="2" key="1">
    <citation type="journal article" date="2024" name="Gigascience">
        <title>Chromosome-level genome of the poultry shaft louse Menopon gallinae provides insight into the host-switching and adaptive evolution of parasitic lice.</title>
        <authorList>
            <person name="Xu Y."/>
            <person name="Ma L."/>
            <person name="Liu S."/>
            <person name="Liang Y."/>
            <person name="Liu Q."/>
            <person name="He Z."/>
            <person name="Tian L."/>
            <person name="Duan Y."/>
            <person name="Cai W."/>
            <person name="Li H."/>
            <person name="Song F."/>
        </authorList>
    </citation>
    <scope>NUCLEOTIDE SEQUENCE</scope>
    <source>
        <strain evidence="2">Cailab_2023a</strain>
    </source>
</reference>
<keyword evidence="1" id="KW-1133">Transmembrane helix</keyword>
<dbReference type="GO" id="GO:0005886">
    <property type="term" value="C:plasma membrane"/>
    <property type="evidence" value="ECO:0007669"/>
    <property type="project" value="TreeGrafter"/>
</dbReference>
<organism evidence="2">
    <name type="scientific">Menopon gallinae</name>
    <name type="common">poultry shaft louse</name>
    <dbReference type="NCBI Taxonomy" id="328185"/>
    <lineage>
        <taxon>Eukaryota</taxon>
        <taxon>Metazoa</taxon>
        <taxon>Ecdysozoa</taxon>
        <taxon>Arthropoda</taxon>
        <taxon>Hexapoda</taxon>
        <taxon>Insecta</taxon>
        <taxon>Pterygota</taxon>
        <taxon>Neoptera</taxon>
        <taxon>Paraneoptera</taxon>
        <taxon>Psocodea</taxon>
        <taxon>Troctomorpha</taxon>
        <taxon>Phthiraptera</taxon>
        <taxon>Amblycera</taxon>
        <taxon>Menoponidae</taxon>
        <taxon>Menopon</taxon>
    </lineage>
</organism>
<accession>A0AAW2HGW5</accession>
<evidence type="ECO:0008006" key="3">
    <source>
        <dbReference type="Google" id="ProtNLM"/>
    </source>
</evidence>
<keyword evidence="1" id="KW-0472">Membrane</keyword>
<feature type="transmembrane region" description="Helical" evidence="1">
    <location>
        <begin position="72"/>
        <end position="93"/>
    </location>
</feature>
<feature type="transmembrane region" description="Helical" evidence="1">
    <location>
        <begin position="161"/>
        <end position="194"/>
    </location>
</feature>
<feature type="transmembrane region" description="Helical" evidence="1">
    <location>
        <begin position="113"/>
        <end position="140"/>
    </location>
</feature>
<dbReference type="Pfam" id="PF01275">
    <property type="entry name" value="Myelin_PLP"/>
    <property type="match status" value="1"/>
</dbReference>
<dbReference type="PANTHER" id="PTHR11683:SF12">
    <property type="entry name" value="M6, ISOFORM F"/>
    <property type="match status" value="1"/>
</dbReference>
<gene>
    <name evidence="2" type="ORF">PYX00_010770</name>
</gene>
<comment type="caution">
    <text evidence="2">The sequence shown here is derived from an EMBL/GenBank/DDBJ whole genome shotgun (WGS) entry which is preliminary data.</text>
</comment>
<dbReference type="AlphaFoldDB" id="A0AAW2HGW5"/>
<protein>
    <recommendedName>
        <fullName evidence="3">Neuronal membrane glycoprotein M6-b</fullName>
    </recommendedName>
</protein>
<dbReference type="EMBL" id="JARGDH010000005">
    <property type="protein sequence ID" value="KAL0269025.1"/>
    <property type="molecule type" value="Genomic_DNA"/>
</dbReference>
<sequence>MANNRSQEAVKKSIRSYGVRVMDPASIPLKKNQNTASHESFSRFSEKSIHSTYASKEGTCSRCLTRIPYATLFATVMCLVWVGVFCGTMHRGATLTVLMLDRVFHIRAEWVEIIQLVFTSVGAGMTAIGLMILFVGFLATGATRQKVYHTWRARAGGRISCVVFMIISYVLLILWMLILCFLVIITLLTTLSWFLCDSHRVLEEHQCIDFSQFDFMFPNTTQVQQHLKICEPNDIKLFCKDFVEKAEVVFIAAAIASFVVVLSLVHYLMCLSANYAHIRDQSKFQELQELKYLSAETEVLDTSKDRF</sequence>
<name>A0AAW2HGW5_9NEOP</name>
<keyword evidence="1" id="KW-0812">Transmembrane</keyword>